<evidence type="ECO:0000256" key="1">
    <source>
        <dbReference type="SAM" id="Coils"/>
    </source>
</evidence>
<feature type="coiled-coil region" evidence="1">
    <location>
        <begin position="18"/>
        <end position="46"/>
    </location>
</feature>
<dbReference type="EMBL" id="JAIWYP010000005">
    <property type="protein sequence ID" value="KAH3823733.1"/>
    <property type="molecule type" value="Genomic_DNA"/>
</dbReference>
<organism evidence="2 3">
    <name type="scientific">Dreissena polymorpha</name>
    <name type="common">Zebra mussel</name>
    <name type="synonym">Mytilus polymorpha</name>
    <dbReference type="NCBI Taxonomy" id="45954"/>
    <lineage>
        <taxon>Eukaryota</taxon>
        <taxon>Metazoa</taxon>
        <taxon>Spiralia</taxon>
        <taxon>Lophotrochozoa</taxon>
        <taxon>Mollusca</taxon>
        <taxon>Bivalvia</taxon>
        <taxon>Autobranchia</taxon>
        <taxon>Heteroconchia</taxon>
        <taxon>Euheterodonta</taxon>
        <taxon>Imparidentia</taxon>
        <taxon>Neoheterodontei</taxon>
        <taxon>Myida</taxon>
        <taxon>Dreissenoidea</taxon>
        <taxon>Dreissenidae</taxon>
        <taxon>Dreissena</taxon>
    </lineage>
</organism>
<name>A0A9D4GVI7_DREPO</name>
<comment type="caution">
    <text evidence="2">The sequence shown here is derived from an EMBL/GenBank/DDBJ whole genome shotgun (WGS) entry which is preliminary data.</text>
</comment>
<evidence type="ECO:0000313" key="2">
    <source>
        <dbReference type="EMBL" id="KAH3823733.1"/>
    </source>
</evidence>
<accession>A0A9D4GVI7</accession>
<dbReference type="Proteomes" id="UP000828390">
    <property type="component" value="Unassembled WGS sequence"/>
</dbReference>
<sequence length="52" mass="5926">MRNNLIFSGIPEPRAGTIEDTENTLRAFLNEKMKLAKDEAASIKLEHVHMFP</sequence>
<protein>
    <submittedName>
        <fullName evidence="2">Uncharacterized protein</fullName>
    </submittedName>
</protein>
<reference evidence="2" key="1">
    <citation type="journal article" date="2019" name="bioRxiv">
        <title>The Genome of the Zebra Mussel, Dreissena polymorpha: A Resource for Invasive Species Research.</title>
        <authorList>
            <person name="McCartney M.A."/>
            <person name="Auch B."/>
            <person name="Kono T."/>
            <person name="Mallez S."/>
            <person name="Zhang Y."/>
            <person name="Obille A."/>
            <person name="Becker A."/>
            <person name="Abrahante J.E."/>
            <person name="Garbe J."/>
            <person name="Badalamenti J.P."/>
            <person name="Herman A."/>
            <person name="Mangelson H."/>
            <person name="Liachko I."/>
            <person name="Sullivan S."/>
            <person name="Sone E.D."/>
            <person name="Koren S."/>
            <person name="Silverstein K.A.T."/>
            <person name="Beckman K.B."/>
            <person name="Gohl D.M."/>
        </authorList>
    </citation>
    <scope>NUCLEOTIDE SEQUENCE</scope>
    <source>
        <strain evidence="2">Duluth1</strain>
        <tissue evidence="2">Whole animal</tissue>
    </source>
</reference>
<evidence type="ECO:0000313" key="3">
    <source>
        <dbReference type="Proteomes" id="UP000828390"/>
    </source>
</evidence>
<reference evidence="2" key="2">
    <citation type="submission" date="2020-11" db="EMBL/GenBank/DDBJ databases">
        <authorList>
            <person name="McCartney M.A."/>
            <person name="Auch B."/>
            <person name="Kono T."/>
            <person name="Mallez S."/>
            <person name="Becker A."/>
            <person name="Gohl D.M."/>
            <person name="Silverstein K.A.T."/>
            <person name="Koren S."/>
            <person name="Bechman K.B."/>
            <person name="Herman A."/>
            <person name="Abrahante J.E."/>
            <person name="Garbe J."/>
        </authorList>
    </citation>
    <scope>NUCLEOTIDE SEQUENCE</scope>
    <source>
        <strain evidence="2">Duluth1</strain>
        <tissue evidence="2">Whole animal</tissue>
    </source>
</reference>
<dbReference type="AlphaFoldDB" id="A0A9D4GVI7"/>
<keyword evidence="1" id="KW-0175">Coiled coil</keyword>
<proteinExistence type="predicted"/>
<gene>
    <name evidence="2" type="ORF">DPMN_125551</name>
</gene>
<keyword evidence="3" id="KW-1185">Reference proteome</keyword>